<sequence length="318" mass="33292">MTNIPQPPPRHLQHGAPAVSGGPFGGKHAARIRAIASSSQLPTERARADAIVMTAWLTAGQRAQYAPSLRAAGHGEDFVEHLADERRVVLEEGPDPQDDELDSASRAERSARQLPLRILETLLVLGALACFTVAALRTEYGAGMSRDALPDGIVPLLVGTVLCLIAGAVVGAVATRRRDHQLLDWAVSRPGQLGRGLPLRRPLQGGSVGPALLRGVGPAVLVAAGVIAICVGAAILLITLLSDADSEATTLALWLLGGGVLALLLAVIAVQLRGRRLEQIVRRARAAEWFGAQGAERFGAQAAEQNPDLLEDTGLGES</sequence>
<proteinExistence type="predicted"/>
<name>A0ABW0FD87_9MICO</name>
<feature type="transmembrane region" description="Helical" evidence="2">
    <location>
        <begin position="219"/>
        <end position="241"/>
    </location>
</feature>
<dbReference type="Proteomes" id="UP001595937">
    <property type="component" value="Unassembled WGS sequence"/>
</dbReference>
<keyword evidence="4" id="KW-1185">Reference proteome</keyword>
<reference evidence="4" key="1">
    <citation type="journal article" date="2019" name="Int. J. Syst. Evol. Microbiol.">
        <title>The Global Catalogue of Microorganisms (GCM) 10K type strain sequencing project: providing services to taxonomists for standard genome sequencing and annotation.</title>
        <authorList>
            <consortium name="The Broad Institute Genomics Platform"/>
            <consortium name="The Broad Institute Genome Sequencing Center for Infectious Disease"/>
            <person name="Wu L."/>
            <person name="Ma J."/>
        </authorList>
    </citation>
    <scope>NUCLEOTIDE SEQUENCE [LARGE SCALE GENOMIC DNA]</scope>
    <source>
        <strain evidence="4">CGMCC 1.16455</strain>
    </source>
</reference>
<keyword evidence="2" id="KW-0812">Transmembrane</keyword>
<evidence type="ECO:0000313" key="3">
    <source>
        <dbReference type="EMBL" id="MFC5296668.1"/>
    </source>
</evidence>
<comment type="caution">
    <text evidence="3">The sequence shown here is derived from an EMBL/GenBank/DDBJ whole genome shotgun (WGS) entry which is preliminary data.</text>
</comment>
<evidence type="ECO:0000313" key="4">
    <source>
        <dbReference type="Proteomes" id="UP001595937"/>
    </source>
</evidence>
<keyword evidence="2" id="KW-0472">Membrane</keyword>
<evidence type="ECO:0000256" key="1">
    <source>
        <dbReference type="SAM" id="MobiDB-lite"/>
    </source>
</evidence>
<protein>
    <submittedName>
        <fullName evidence="3">Uncharacterized protein</fullName>
    </submittedName>
</protein>
<feature type="transmembrane region" description="Helical" evidence="2">
    <location>
        <begin position="116"/>
        <end position="136"/>
    </location>
</feature>
<dbReference type="EMBL" id="JBHSLN010000012">
    <property type="protein sequence ID" value="MFC5296668.1"/>
    <property type="molecule type" value="Genomic_DNA"/>
</dbReference>
<accession>A0ABW0FD87</accession>
<organism evidence="3 4">
    <name type="scientific">Brachybacterium tyrofermentans</name>
    <dbReference type="NCBI Taxonomy" id="47848"/>
    <lineage>
        <taxon>Bacteria</taxon>
        <taxon>Bacillati</taxon>
        <taxon>Actinomycetota</taxon>
        <taxon>Actinomycetes</taxon>
        <taxon>Micrococcales</taxon>
        <taxon>Dermabacteraceae</taxon>
        <taxon>Brachybacterium</taxon>
    </lineage>
</organism>
<feature type="region of interest" description="Disordered" evidence="1">
    <location>
        <begin position="1"/>
        <end position="25"/>
    </location>
</feature>
<feature type="compositionally biased region" description="Pro residues" evidence="1">
    <location>
        <begin position="1"/>
        <end position="10"/>
    </location>
</feature>
<dbReference type="RefSeq" id="WP_193116235.1">
    <property type="nucleotide sequence ID" value="NZ_BAAAIR010000046.1"/>
</dbReference>
<gene>
    <name evidence="3" type="ORF">ACFPK8_04030</name>
</gene>
<dbReference type="GeneID" id="303298546"/>
<keyword evidence="2" id="KW-1133">Transmembrane helix</keyword>
<evidence type="ECO:0000256" key="2">
    <source>
        <dbReference type="SAM" id="Phobius"/>
    </source>
</evidence>
<feature type="transmembrane region" description="Helical" evidence="2">
    <location>
        <begin position="253"/>
        <end position="272"/>
    </location>
</feature>
<feature type="transmembrane region" description="Helical" evidence="2">
    <location>
        <begin position="156"/>
        <end position="175"/>
    </location>
</feature>